<evidence type="ECO:0000313" key="4">
    <source>
        <dbReference type="Proteomes" id="UP001141950"/>
    </source>
</evidence>
<dbReference type="SUPFAM" id="SSF53850">
    <property type="entry name" value="Periplasmic binding protein-like II"/>
    <property type="match status" value="1"/>
</dbReference>
<dbReference type="Proteomes" id="UP001141950">
    <property type="component" value="Unassembled WGS sequence"/>
</dbReference>
<dbReference type="InterPro" id="IPR027939">
    <property type="entry name" value="NMT1/THI5"/>
</dbReference>
<comment type="caution">
    <text evidence="3">The sequence shown here is derived from an EMBL/GenBank/DDBJ whole genome shotgun (WGS) entry which is preliminary data.</text>
</comment>
<dbReference type="PROSITE" id="PS51257">
    <property type="entry name" value="PROKAR_LIPOPROTEIN"/>
    <property type="match status" value="1"/>
</dbReference>
<keyword evidence="4" id="KW-1185">Reference proteome</keyword>
<proteinExistence type="predicted"/>
<accession>A0A9X2MP97</accession>
<dbReference type="Pfam" id="PF09084">
    <property type="entry name" value="NMT1"/>
    <property type="match status" value="1"/>
</dbReference>
<evidence type="ECO:0000256" key="1">
    <source>
        <dbReference type="SAM" id="SignalP"/>
    </source>
</evidence>
<gene>
    <name evidence="3" type="ORF">NQZ67_17560</name>
</gene>
<evidence type="ECO:0000313" key="3">
    <source>
        <dbReference type="EMBL" id="MCR2805693.1"/>
    </source>
</evidence>
<sequence length="357" mass="39035">MEKTKWSMLAILLIVAMTVAGCAGGGGATNNGQAATGTVPSGAANANDGIDLPPAEKKSITLRLNWKFKGEFAPFFVTKEKGIFEKYGLDVDVLEGSGSVAVLQVVAENREEIGVTSAVEPIQGVELGMPVKIIASYMSKSPIMILSHADTPVRSPKDLEGKKLVSSSGSTFSSIYERFLEHNGTDYNKVEHMMVETSARNTLFLNKDADAVAVFSTNEYPLFEKTLGEELVPLYLADYGFDLTGLSLIANDKFLQDNPNTVKRFLAAVNEGMAYSMEHPEEAASIAKELFPEVVDEEIVIEQIKRTGELALRPEGKPFGWTDGDKMNGMVDLMLESELIEGRKSVEQYFTNDYFEN</sequence>
<protein>
    <submittedName>
        <fullName evidence="3">ABC transporter substrate-binding protein</fullName>
    </submittedName>
</protein>
<organism evidence="3 4">
    <name type="scientific">Paenibacillus soyae</name>
    <dbReference type="NCBI Taxonomy" id="2969249"/>
    <lineage>
        <taxon>Bacteria</taxon>
        <taxon>Bacillati</taxon>
        <taxon>Bacillota</taxon>
        <taxon>Bacilli</taxon>
        <taxon>Bacillales</taxon>
        <taxon>Paenibacillaceae</taxon>
        <taxon>Paenibacillus</taxon>
    </lineage>
</organism>
<feature type="chain" id="PRO_5040840870" evidence="1">
    <location>
        <begin position="23"/>
        <end position="357"/>
    </location>
</feature>
<keyword evidence="1" id="KW-0732">Signal</keyword>
<dbReference type="InterPro" id="IPR015168">
    <property type="entry name" value="SsuA/THI5"/>
</dbReference>
<dbReference type="EMBL" id="JANIPJ010000013">
    <property type="protein sequence ID" value="MCR2805693.1"/>
    <property type="molecule type" value="Genomic_DNA"/>
</dbReference>
<feature type="domain" description="SsuA/THI5-like" evidence="2">
    <location>
        <begin position="71"/>
        <end position="283"/>
    </location>
</feature>
<dbReference type="PANTHER" id="PTHR31528">
    <property type="entry name" value="4-AMINO-5-HYDROXYMETHYL-2-METHYLPYRIMIDINE PHOSPHATE SYNTHASE THI11-RELATED"/>
    <property type="match status" value="1"/>
</dbReference>
<dbReference type="GO" id="GO:0009228">
    <property type="term" value="P:thiamine biosynthetic process"/>
    <property type="evidence" value="ECO:0007669"/>
    <property type="project" value="InterPro"/>
</dbReference>
<evidence type="ECO:0000259" key="2">
    <source>
        <dbReference type="Pfam" id="PF09084"/>
    </source>
</evidence>
<dbReference type="AlphaFoldDB" id="A0A9X2MP97"/>
<dbReference type="RefSeq" id="WP_257448453.1">
    <property type="nucleotide sequence ID" value="NZ_JANIPJ010000013.1"/>
</dbReference>
<reference evidence="3" key="1">
    <citation type="submission" date="2022-08" db="EMBL/GenBank/DDBJ databases">
        <title>The genomic sequence of strain Paenibacillus sp. SCIV0701.</title>
        <authorList>
            <person name="Zhao H."/>
        </authorList>
    </citation>
    <scope>NUCLEOTIDE SEQUENCE</scope>
    <source>
        <strain evidence="3">SCIV0701</strain>
    </source>
</reference>
<dbReference type="Gene3D" id="3.40.190.10">
    <property type="entry name" value="Periplasmic binding protein-like II"/>
    <property type="match status" value="2"/>
</dbReference>
<dbReference type="PANTHER" id="PTHR31528:SF3">
    <property type="entry name" value="THIAMINE BIOSYNTHESIS PROTEIN HI_0357-RELATED"/>
    <property type="match status" value="1"/>
</dbReference>
<name>A0A9X2MP97_9BACL</name>
<feature type="signal peptide" evidence="1">
    <location>
        <begin position="1"/>
        <end position="22"/>
    </location>
</feature>